<sequence length="138" mass="15850">MLTFIILALMLWAGYLGDQAVYFIIWAFICLSTANVLGQPLKSKEVSSTQYYKQMTVWHNLMAIWLWKLLISAIEGTNIPGIASAIDLVLYYIPNFYLWVTVFIFAALVAKKTADRHHYADIGYARCLTEFKTVTKER</sequence>
<evidence type="ECO:0000256" key="1">
    <source>
        <dbReference type="SAM" id="Phobius"/>
    </source>
</evidence>
<dbReference type="HOGENOM" id="CLU_1855188_0_0_1"/>
<accession>A0A0D0U9L3</accession>
<dbReference type="EMBL" id="KN847993">
    <property type="protein sequence ID" value="KIR44948.1"/>
    <property type="molecule type" value="Genomic_DNA"/>
</dbReference>
<dbReference type="OrthoDB" id="2574383at2759"/>
<keyword evidence="1" id="KW-0812">Transmembrane</keyword>
<organism evidence="2">
    <name type="scientific">Cryptococcus bacillisporus CA1280</name>
    <dbReference type="NCBI Taxonomy" id="1296109"/>
    <lineage>
        <taxon>Eukaryota</taxon>
        <taxon>Fungi</taxon>
        <taxon>Dikarya</taxon>
        <taxon>Basidiomycota</taxon>
        <taxon>Agaricomycotina</taxon>
        <taxon>Tremellomycetes</taxon>
        <taxon>Tremellales</taxon>
        <taxon>Cryptococcaceae</taxon>
        <taxon>Cryptococcus</taxon>
        <taxon>Cryptococcus gattii species complex</taxon>
    </lineage>
</organism>
<keyword evidence="1" id="KW-1133">Transmembrane helix</keyword>
<dbReference type="AlphaFoldDB" id="A0A0D0U9L3"/>
<proteinExistence type="predicted"/>
<gene>
    <name evidence="2" type="ORF">I312_05921</name>
</gene>
<keyword evidence="1" id="KW-0472">Membrane</keyword>
<evidence type="ECO:0000313" key="2">
    <source>
        <dbReference type="EMBL" id="KIR44948.1"/>
    </source>
</evidence>
<reference evidence="2" key="1">
    <citation type="submission" date="2015-01" db="EMBL/GenBank/DDBJ databases">
        <title>The Genome Sequence of Cryptococcus gattii CA1280.</title>
        <authorList>
            <consortium name="The Broad Institute Genomics Platform"/>
            <person name="Cuomo C."/>
            <person name="Litvintseva A."/>
            <person name="Chen Y."/>
            <person name="Heitman J."/>
            <person name="Sun S."/>
            <person name="Springer D."/>
            <person name="Dromer F."/>
            <person name="Young S."/>
            <person name="Zeng Q."/>
            <person name="Gargeya S."/>
            <person name="Abouelleil A."/>
            <person name="Alvarado L."/>
            <person name="Chapman S.B."/>
            <person name="Gainer-Dewar J."/>
            <person name="Goldberg J."/>
            <person name="Griggs A."/>
            <person name="Gujja S."/>
            <person name="Hansen M."/>
            <person name="Howarth C."/>
            <person name="Imamovic A."/>
            <person name="Larimer J."/>
            <person name="Murphy C."/>
            <person name="Naylor J."/>
            <person name="Pearson M."/>
            <person name="Priest M."/>
            <person name="Roberts A."/>
            <person name="Saif S."/>
            <person name="Shea T."/>
            <person name="Sykes S."/>
            <person name="Wortman J."/>
            <person name="Nusbaum C."/>
            <person name="Birren B."/>
        </authorList>
    </citation>
    <scope>NUCLEOTIDE SEQUENCE [LARGE SCALE GENOMIC DNA]</scope>
    <source>
        <strain evidence="2">CA1280</strain>
    </source>
</reference>
<name>A0A0D0U9L3_CRYGA</name>
<protein>
    <submittedName>
        <fullName evidence="2">Uncharacterized protein</fullName>
    </submittedName>
</protein>
<feature type="transmembrane region" description="Helical" evidence="1">
    <location>
        <begin position="62"/>
        <end position="83"/>
    </location>
</feature>
<feature type="transmembrane region" description="Helical" evidence="1">
    <location>
        <begin position="89"/>
        <end position="110"/>
    </location>
</feature>